<gene>
    <name evidence="1" type="ORF">COT52_00330</name>
</gene>
<accession>A0A2H0X800</accession>
<comment type="caution">
    <text evidence="1">The sequence shown here is derived from an EMBL/GenBank/DDBJ whole genome shotgun (WGS) entry which is preliminary data.</text>
</comment>
<proteinExistence type="predicted"/>
<reference evidence="2" key="1">
    <citation type="submission" date="2017-09" db="EMBL/GenBank/DDBJ databases">
        <title>Depth-based differentiation of microbial function through sediment-hosted aquifers and enrichment of novel symbionts in the deep terrestrial subsurface.</title>
        <authorList>
            <person name="Probst A.J."/>
            <person name="Ladd B."/>
            <person name="Jarett J.K."/>
            <person name="Geller-Mcgrath D.E."/>
            <person name="Sieber C.M.K."/>
            <person name="Emerson J.B."/>
            <person name="Anantharaman K."/>
            <person name="Thomas B.C."/>
            <person name="Malmstrom R."/>
            <person name="Stieglmeier M."/>
            <person name="Klingl A."/>
            <person name="Woyke T."/>
            <person name="Ryan C.M."/>
            <person name="Banfield J.F."/>
        </authorList>
    </citation>
    <scope>NUCLEOTIDE SEQUENCE [LARGE SCALE GENOMIC DNA]</scope>
</reference>
<evidence type="ECO:0000313" key="2">
    <source>
        <dbReference type="Proteomes" id="UP000231414"/>
    </source>
</evidence>
<dbReference type="EMBL" id="PEYW01000006">
    <property type="protein sequence ID" value="PIS21060.1"/>
    <property type="molecule type" value="Genomic_DNA"/>
</dbReference>
<organism evidence="1 2">
    <name type="scientific">candidate division WWE3 bacterium CG08_land_8_20_14_0_20_43_13</name>
    <dbReference type="NCBI Taxonomy" id="1975087"/>
    <lineage>
        <taxon>Bacteria</taxon>
        <taxon>Katanobacteria</taxon>
    </lineage>
</organism>
<name>A0A2H0X800_UNCKA</name>
<protein>
    <submittedName>
        <fullName evidence="1">Uncharacterized protein</fullName>
    </submittedName>
</protein>
<dbReference type="Proteomes" id="UP000231414">
    <property type="component" value="Unassembled WGS sequence"/>
</dbReference>
<dbReference type="AlphaFoldDB" id="A0A2H0X800"/>
<evidence type="ECO:0000313" key="1">
    <source>
        <dbReference type="EMBL" id="PIS21060.1"/>
    </source>
</evidence>
<sequence length="67" mass="7770">MANIIYGPVALISSTEEKKYPETKLLLADTVGRLFPIAWKTIIEEVKDRFRDVQVIDLANIYEFRLN</sequence>